<name>A0ABU1ZE46_9BURK</name>
<gene>
    <name evidence="1" type="ORF">J2X16_003684</name>
</gene>
<keyword evidence="2" id="KW-1185">Reference proteome</keyword>
<protein>
    <submittedName>
        <fullName evidence="1">Uncharacterized protein</fullName>
    </submittedName>
</protein>
<organism evidence="1 2">
    <name type="scientific">Pelomonas aquatica</name>
    <dbReference type="NCBI Taxonomy" id="431058"/>
    <lineage>
        <taxon>Bacteria</taxon>
        <taxon>Pseudomonadati</taxon>
        <taxon>Pseudomonadota</taxon>
        <taxon>Betaproteobacteria</taxon>
        <taxon>Burkholderiales</taxon>
        <taxon>Sphaerotilaceae</taxon>
        <taxon>Roseateles</taxon>
    </lineage>
</organism>
<evidence type="ECO:0000313" key="2">
    <source>
        <dbReference type="Proteomes" id="UP001180536"/>
    </source>
</evidence>
<evidence type="ECO:0000313" key="1">
    <source>
        <dbReference type="EMBL" id="MDR7298321.1"/>
    </source>
</evidence>
<sequence length="31" mass="3292">MVDGTDNKLRSSAVAAKAHIRKADVSCSQTM</sequence>
<reference evidence="1 2" key="1">
    <citation type="submission" date="2023-07" db="EMBL/GenBank/DDBJ databases">
        <title>Sorghum-associated microbial communities from plants grown in Nebraska, USA.</title>
        <authorList>
            <person name="Schachtman D."/>
        </authorList>
    </citation>
    <scope>NUCLEOTIDE SEQUENCE [LARGE SCALE GENOMIC DNA]</scope>
    <source>
        <strain evidence="1 2">BE310</strain>
    </source>
</reference>
<dbReference type="Proteomes" id="UP001180536">
    <property type="component" value="Unassembled WGS sequence"/>
</dbReference>
<accession>A0ABU1ZE46</accession>
<proteinExistence type="predicted"/>
<comment type="caution">
    <text evidence="1">The sequence shown here is derived from an EMBL/GenBank/DDBJ whole genome shotgun (WGS) entry which is preliminary data.</text>
</comment>
<dbReference type="EMBL" id="JAVDXQ010000005">
    <property type="protein sequence ID" value="MDR7298321.1"/>
    <property type="molecule type" value="Genomic_DNA"/>
</dbReference>